<protein>
    <submittedName>
        <fullName evidence="1">Uncharacterized protein</fullName>
    </submittedName>
</protein>
<sequence>MKEIFRSLHIISSHKKRCKRKDGKEEEEEESSDFGLPLDVPKGHFPVYVGERRIRFVVPIYFLQDPVFKMLLQSAEEEFGFEQKTVLTIPCEESLFRSLTSMLDSNSTKQRRPRSMDLNPYSKGRSSVSSVFCESDVVFTAYREFSFLNGFPDPFCIT</sequence>
<accession>A0ACC2MQE6</accession>
<proteinExistence type="predicted"/>
<organism evidence="1 2">
    <name type="scientific">Persea americana</name>
    <name type="common">Avocado</name>
    <dbReference type="NCBI Taxonomy" id="3435"/>
    <lineage>
        <taxon>Eukaryota</taxon>
        <taxon>Viridiplantae</taxon>
        <taxon>Streptophyta</taxon>
        <taxon>Embryophyta</taxon>
        <taxon>Tracheophyta</taxon>
        <taxon>Spermatophyta</taxon>
        <taxon>Magnoliopsida</taxon>
        <taxon>Magnoliidae</taxon>
        <taxon>Laurales</taxon>
        <taxon>Lauraceae</taxon>
        <taxon>Persea</taxon>
    </lineage>
</organism>
<gene>
    <name evidence="1" type="ORF">MRB53_000973</name>
</gene>
<dbReference type="EMBL" id="CM056809">
    <property type="protein sequence ID" value="KAJ8647950.1"/>
    <property type="molecule type" value="Genomic_DNA"/>
</dbReference>
<reference evidence="1 2" key="1">
    <citation type="journal article" date="2022" name="Hortic Res">
        <title>A haplotype resolved chromosomal level avocado genome allows analysis of novel avocado genes.</title>
        <authorList>
            <person name="Nath O."/>
            <person name="Fletcher S.J."/>
            <person name="Hayward A."/>
            <person name="Shaw L.M."/>
            <person name="Masouleh A.K."/>
            <person name="Furtado A."/>
            <person name="Henry R.J."/>
            <person name="Mitter N."/>
        </authorList>
    </citation>
    <scope>NUCLEOTIDE SEQUENCE [LARGE SCALE GENOMIC DNA]</scope>
    <source>
        <strain evidence="2">cv. Hass</strain>
    </source>
</reference>
<comment type="caution">
    <text evidence="1">The sequence shown here is derived from an EMBL/GenBank/DDBJ whole genome shotgun (WGS) entry which is preliminary data.</text>
</comment>
<name>A0ACC2MQE6_PERAE</name>
<evidence type="ECO:0000313" key="1">
    <source>
        <dbReference type="EMBL" id="KAJ8647950.1"/>
    </source>
</evidence>
<evidence type="ECO:0000313" key="2">
    <source>
        <dbReference type="Proteomes" id="UP001234297"/>
    </source>
</evidence>
<dbReference type="Proteomes" id="UP001234297">
    <property type="component" value="Chromosome 1"/>
</dbReference>
<keyword evidence="2" id="KW-1185">Reference proteome</keyword>